<dbReference type="KEGG" id="ghl:GM160_04210"/>
<dbReference type="EMBL" id="CP046415">
    <property type="protein sequence ID" value="QGT78163.1"/>
    <property type="molecule type" value="Genomic_DNA"/>
</dbReference>
<gene>
    <name evidence="2" type="ORF">GM160_04210</name>
</gene>
<sequence length="49" mass="5735">MSDWMETLLAGMAMTAVFFGLALLIERAIIKRIRAEREQERRNDAQPKR</sequence>
<evidence type="ECO:0000313" key="3">
    <source>
        <dbReference type="Proteomes" id="UP000427716"/>
    </source>
</evidence>
<accession>A0A6I6D2M1</accession>
<reference evidence="2 3" key="1">
    <citation type="submission" date="2019-11" db="EMBL/GenBank/DDBJ databases">
        <authorList>
            <person name="Zhang J."/>
            <person name="Sun C."/>
        </authorList>
    </citation>
    <scope>NUCLEOTIDE SEQUENCE [LARGE SCALE GENOMIC DNA]</scope>
    <source>
        <strain evidence="3">sp2</strain>
    </source>
</reference>
<protein>
    <submittedName>
        <fullName evidence="2">Uncharacterized protein</fullName>
    </submittedName>
</protein>
<feature type="transmembrane region" description="Helical" evidence="1">
    <location>
        <begin position="6"/>
        <end position="25"/>
    </location>
</feature>
<proteinExistence type="predicted"/>
<keyword evidence="1" id="KW-0812">Transmembrane</keyword>
<organism evidence="2 3">
    <name type="scientific">Guyparkeria halophila</name>
    <dbReference type="NCBI Taxonomy" id="47960"/>
    <lineage>
        <taxon>Bacteria</taxon>
        <taxon>Pseudomonadati</taxon>
        <taxon>Pseudomonadota</taxon>
        <taxon>Gammaproteobacteria</taxon>
        <taxon>Chromatiales</taxon>
        <taxon>Thioalkalibacteraceae</taxon>
        <taxon>Guyparkeria</taxon>
    </lineage>
</organism>
<dbReference type="RefSeq" id="WP_156573413.1">
    <property type="nucleotide sequence ID" value="NZ_CP046415.1"/>
</dbReference>
<evidence type="ECO:0000313" key="2">
    <source>
        <dbReference type="EMBL" id="QGT78163.1"/>
    </source>
</evidence>
<keyword evidence="3" id="KW-1185">Reference proteome</keyword>
<dbReference type="AlphaFoldDB" id="A0A6I6D2M1"/>
<dbReference type="Proteomes" id="UP000427716">
    <property type="component" value="Chromosome"/>
</dbReference>
<name>A0A6I6D2M1_9GAMM</name>
<keyword evidence="1" id="KW-0472">Membrane</keyword>
<evidence type="ECO:0000256" key="1">
    <source>
        <dbReference type="SAM" id="Phobius"/>
    </source>
</evidence>
<keyword evidence="1" id="KW-1133">Transmembrane helix</keyword>